<name>A0ABV8FI68_9ACTN</name>
<protein>
    <submittedName>
        <fullName evidence="4">Glycosyltransferase</fullName>
        <ecNumber evidence="4">2.4.-.-</ecNumber>
    </submittedName>
</protein>
<comment type="caution">
    <text evidence="4">The sequence shown here is derived from an EMBL/GenBank/DDBJ whole genome shotgun (WGS) entry which is preliminary data.</text>
</comment>
<dbReference type="Pfam" id="PF13439">
    <property type="entry name" value="Glyco_transf_4"/>
    <property type="match status" value="1"/>
</dbReference>
<dbReference type="Proteomes" id="UP001595847">
    <property type="component" value="Unassembled WGS sequence"/>
</dbReference>
<evidence type="ECO:0000259" key="3">
    <source>
        <dbReference type="Pfam" id="PF13439"/>
    </source>
</evidence>
<dbReference type="EC" id="2.4.-.-" evidence="4"/>
<proteinExistence type="predicted"/>
<keyword evidence="1 4" id="KW-0328">Glycosyltransferase</keyword>
<feature type="domain" description="Glycosyltransferase subfamily 4-like N-terminal" evidence="3">
    <location>
        <begin position="22"/>
        <end position="61"/>
    </location>
</feature>
<feature type="non-terminal residue" evidence="4">
    <location>
        <position position="68"/>
    </location>
</feature>
<keyword evidence="5" id="KW-1185">Reference proteome</keyword>
<gene>
    <name evidence="4" type="ORF">ACFOVU_07730</name>
</gene>
<dbReference type="Gene3D" id="3.40.50.2000">
    <property type="entry name" value="Glycogen Phosphorylase B"/>
    <property type="match status" value="1"/>
</dbReference>
<reference evidence="5" key="1">
    <citation type="journal article" date="2019" name="Int. J. Syst. Evol. Microbiol.">
        <title>The Global Catalogue of Microorganisms (GCM) 10K type strain sequencing project: providing services to taxonomists for standard genome sequencing and annotation.</title>
        <authorList>
            <consortium name="The Broad Institute Genomics Platform"/>
            <consortium name="The Broad Institute Genome Sequencing Center for Infectious Disease"/>
            <person name="Wu L."/>
            <person name="Ma J."/>
        </authorList>
    </citation>
    <scope>NUCLEOTIDE SEQUENCE [LARGE SCALE GENOMIC DNA]</scope>
    <source>
        <strain evidence="5">TBRC 1826</strain>
    </source>
</reference>
<evidence type="ECO:0000256" key="1">
    <source>
        <dbReference type="ARBA" id="ARBA00022676"/>
    </source>
</evidence>
<evidence type="ECO:0000313" key="5">
    <source>
        <dbReference type="Proteomes" id="UP001595847"/>
    </source>
</evidence>
<dbReference type="InterPro" id="IPR028098">
    <property type="entry name" value="Glyco_trans_4-like_N"/>
</dbReference>
<organism evidence="4 5">
    <name type="scientific">Nocardiopsis sediminis</name>
    <dbReference type="NCBI Taxonomy" id="1778267"/>
    <lineage>
        <taxon>Bacteria</taxon>
        <taxon>Bacillati</taxon>
        <taxon>Actinomycetota</taxon>
        <taxon>Actinomycetes</taxon>
        <taxon>Streptosporangiales</taxon>
        <taxon>Nocardiopsidaceae</taxon>
        <taxon>Nocardiopsis</taxon>
    </lineage>
</organism>
<evidence type="ECO:0000256" key="2">
    <source>
        <dbReference type="ARBA" id="ARBA00022679"/>
    </source>
</evidence>
<dbReference type="EMBL" id="JBHSBH010000005">
    <property type="protein sequence ID" value="MFC3995799.1"/>
    <property type="molecule type" value="Genomic_DNA"/>
</dbReference>
<sequence>MKIAMVSGHADPHAALAGKDTGGLSLHVAELSRALGERGHDVIVYTRRARAKDAAETGAAPGVRVRRV</sequence>
<evidence type="ECO:0000313" key="4">
    <source>
        <dbReference type="EMBL" id="MFC3995799.1"/>
    </source>
</evidence>
<dbReference type="GO" id="GO:0016757">
    <property type="term" value="F:glycosyltransferase activity"/>
    <property type="evidence" value="ECO:0007669"/>
    <property type="project" value="UniProtKB-KW"/>
</dbReference>
<dbReference type="SUPFAM" id="SSF53756">
    <property type="entry name" value="UDP-Glycosyltransferase/glycogen phosphorylase"/>
    <property type="match status" value="1"/>
</dbReference>
<dbReference type="RefSeq" id="WP_378531292.1">
    <property type="nucleotide sequence ID" value="NZ_JBHSBH010000005.1"/>
</dbReference>
<accession>A0ABV8FI68</accession>
<keyword evidence="2 4" id="KW-0808">Transferase</keyword>